<accession>A0A838L5N2</accession>
<comment type="caution">
    <text evidence="4">The sequence shown here is derived from an EMBL/GenBank/DDBJ whole genome shotgun (WGS) entry which is preliminary data.</text>
</comment>
<feature type="region of interest" description="Disordered" evidence="2">
    <location>
        <begin position="1"/>
        <end position="25"/>
    </location>
</feature>
<keyword evidence="1" id="KW-0456">Lyase</keyword>
<evidence type="ECO:0000259" key="3">
    <source>
        <dbReference type="Pfam" id="PF04909"/>
    </source>
</evidence>
<dbReference type="GO" id="GO:0016787">
    <property type="term" value="F:hydrolase activity"/>
    <property type="evidence" value="ECO:0007669"/>
    <property type="project" value="UniProtKB-KW"/>
</dbReference>
<gene>
    <name evidence="4" type="ORF">HZF05_05240</name>
</gene>
<dbReference type="Proteomes" id="UP000570166">
    <property type="component" value="Unassembled WGS sequence"/>
</dbReference>
<dbReference type="Gene3D" id="3.20.20.140">
    <property type="entry name" value="Metal-dependent hydrolases"/>
    <property type="match status" value="1"/>
</dbReference>
<keyword evidence="5" id="KW-1185">Reference proteome</keyword>
<dbReference type="Pfam" id="PF04909">
    <property type="entry name" value="Amidohydro_2"/>
    <property type="match status" value="1"/>
</dbReference>
<feature type="domain" description="Amidohydrolase-related" evidence="3">
    <location>
        <begin position="32"/>
        <end position="356"/>
    </location>
</feature>
<dbReference type="EMBL" id="JACEIB010000003">
    <property type="protein sequence ID" value="MBA2933496.1"/>
    <property type="molecule type" value="Genomic_DNA"/>
</dbReference>
<dbReference type="InterPro" id="IPR032465">
    <property type="entry name" value="ACMSD"/>
</dbReference>
<dbReference type="AlphaFoldDB" id="A0A838L5N2"/>
<proteinExistence type="predicted"/>
<evidence type="ECO:0000313" key="4">
    <source>
        <dbReference type="EMBL" id="MBA2933496.1"/>
    </source>
</evidence>
<reference evidence="4 5" key="1">
    <citation type="submission" date="2020-07" db="EMBL/GenBank/DDBJ databases">
        <authorList>
            <person name="Sun Q."/>
        </authorList>
    </citation>
    <scope>NUCLEOTIDE SEQUENCE [LARGE SCALE GENOMIC DNA]</scope>
    <source>
        <strain evidence="4 5">CGMCC 1.13654</strain>
    </source>
</reference>
<dbReference type="InterPro" id="IPR032466">
    <property type="entry name" value="Metal_Hydrolase"/>
</dbReference>
<dbReference type="InterPro" id="IPR006680">
    <property type="entry name" value="Amidohydro-rel"/>
</dbReference>
<keyword evidence="4" id="KW-0378">Hydrolase</keyword>
<protein>
    <submittedName>
        <fullName evidence="4">Amidohydrolase</fullName>
    </submittedName>
</protein>
<sequence>MTSGDALLHRCSNAMPPDAAGKPRKRLGHRTIDVHCHIFVPEVQGIVAGSAGQRSDAAALLRTFGERSLAVNAAQLETIGPKLTTVEARLADMDAMGVDMQVISVSPTQYFYTVDEPDMAEAVVSSVNDRIAETVAGHPNRLSGFGTVSLQYPDRAAAQLDHAVRRLGLCGVEISTHVDGVDISDRRFDPFWSRADELGAVVFLHPWGTTVGDRLNRHYLGNTVGQPMETAIALSNLIFDGTLDRHPGVKIVAAHGGGYLPLYINRSDHAFAHRPEACGCALPPSAYLRRIWFDSLVYESDHLRRLIDVAGASQVVLGTDYPFDMGHYEPASLLSAFDDETVAAISGGNAAALLGLHAEAHR</sequence>
<evidence type="ECO:0000256" key="1">
    <source>
        <dbReference type="ARBA" id="ARBA00023239"/>
    </source>
</evidence>
<dbReference type="PANTHER" id="PTHR21240">
    <property type="entry name" value="2-AMINO-3-CARBOXYLMUCONATE-6-SEMIALDEHYDE DECARBOXYLASE"/>
    <property type="match status" value="1"/>
</dbReference>
<evidence type="ECO:0000313" key="5">
    <source>
        <dbReference type="Proteomes" id="UP000570166"/>
    </source>
</evidence>
<name>A0A838L5N2_9SPHN</name>
<dbReference type="GO" id="GO:0016831">
    <property type="term" value="F:carboxy-lyase activity"/>
    <property type="evidence" value="ECO:0007669"/>
    <property type="project" value="InterPro"/>
</dbReference>
<dbReference type="RefSeq" id="WP_160363322.1">
    <property type="nucleotide sequence ID" value="NZ_JACEIB010000003.1"/>
</dbReference>
<dbReference type="PANTHER" id="PTHR21240:SF28">
    <property type="entry name" value="ISO-OROTATE DECARBOXYLASE (EUROFUNG)"/>
    <property type="match status" value="1"/>
</dbReference>
<dbReference type="GO" id="GO:0005737">
    <property type="term" value="C:cytoplasm"/>
    <property type="evidence" value="ECO:0007669"/>
    <property type="project" value="TreeGrafter"/>
</dbReference>
<evidence type="ECO:0000256" key="2">
    <source>
        <dbReference type="SAM" id="MobiDB-lite"/>
    </source>
</evidence>
<dbReference type="GO" id="GO:0019748">
    <property type="term" value="P:secondary metabolic process"/>
    <property type="evidence" value="ECO:0007669"/>
    <property type="project" value="TreeGrafter"/>
</dbReference>
<organism evidence="4 5">
    <name type="scientific">Sphingomonas chungangi</name>
    <dbReference type="NCBI Taxonomy" id="2683589"/>
    <lineage>
        <taxon>Bacteria</taxon>
        <taxon>Pseudomonadati</taxon>
        <taxon>Pseudomonadota</taxon>
        <taxon>Alphaproteobacteria</taxon>
        <taxon>Sphingomonadales</taxon>
        <taxon>Sphingomonadaceae</taxon>
        <taxon>Sphingomonas</taxon>
    </lineage>
</organism>
<dbReference type="SUPFAM" id="SSF51556">
    <property type="entry name" value="Metallo-dependent hydrolases"/>
    <property type="match status" value="1"/>
</dbReference>